<dbReference type="Pfam" id="PF02465">
    <property type="entry name" value="FliD_N"/>
    <property type="match status" value="1"/>
</dbReference>
<comment type="function">
    <text evidence="5">Required for morphogenesis and for the elongation of the flagellar filament by facilitating polymerization of the flagellin monomers at the tip of growing filament. Forms a capping structure, which prevents flagellin subunits (transported through the central channel of the flagellum) from leaking out without polymerization at the distal end.</text>
</comment>
<keyword evidence="4 5" id="KW-0975">Bacterial flagellum</keyword>
<dbReference type="GO" id="GO:0005576">
    <property type="term" value="C:extracellular region"/>
    <property type="evidence" value="ECO:0007669"/>
    <property type="project" value="UniProtKB-SubCell"/>
</dbReference>
<keyword evidence="9" id="KW-1185">Reference proteome</keyword>
<dbReference type="GO" id="GO:0071973">
    <property type="term" value="P:bacterial-type flagellum-dependent cell motility"/>
    <property type="evidence" value="ECO:0007669"/>
    <property type="project" value="TreeGrafter"/>
</dbReference>
<dbReference type="Pfam" id="PF07195">
    <property type="entry name" value="FliD_C"/>
    <property type="match status" value="1"/>
</dbReference>
<protein>
    <recommendedName>
        <fullName evidence="5">Flagellar hook-associated protein 2</fullName>
        <shortName evidence="5">HAP2</shortName>
    </recommendedName>
    <alternativeName>
        <fullName evidence="5">Flagellar cap protein</fullName>
    </alternativeName>
</protein>
<keyword evidence="8" id="KW-0969">Cilium</keyword>
<dbReference type="InterPro" id="IPR010810">
    <property type="entry name" value="Flagellin_hook_IN_motif"/>
</dbReference>
<keyword evidence="8" id="KW-0966">Cell projection</keyword>
<gene>
    <name evidence="8" type="primary">fliD</name>
    <name evidence="8" type="ORF">F3K02_02895</name>
</gene>
<dbReference type="InterPro" id="IPR040026">
    <property type="entry name" value="FliD"/>
</dbReference>
<accession>A0A7Y8KVL9</accession>
<proteinExistence type="inferred from homology"/>
<evidence type="ECO:0000256" key="3">
    <source>
        <dbReference type="ARBA" id="ARBA00023054"/>
    </source>
</evidence>
<name>A0A7Y8KVL9_9BURK</name>
<comment type="subunit">
    <text evidence="2 5">Homopentamer.</text>
</comment>
<dbReference type="InterPro" id="IPR010809">
    <property type="entry name" value="FliD_C"/>
</dbReference>
<evidence type="ECO:0000256" key="2">
    <source>
        <dbReference type="ARBA" id="ARBA00011255"/>
    </source>
</evidence>
<keyword evidence="5" id="KW-0964">Secreted</keyword>
<dbReference type="GO" id="GO:0009421">
    <property type="term" value="C:bacterial-type flagellum filament cap"/>
    <property type="evidence" value="ECO:0007669"/>
    <property type="project" value="InterPro"/>
</dbReference>
<sequence>MATISSPGIGSGLDVQSIVSQLVALEKAPLKQLQTQATSFQTKLSTYGTIKSQFSALGDAAAKLASPSGWSAVTATSSNSAAIGVTVAAGAPATSLTMAVQQLAKAQSTASTAVATGSGVGSGSMTIELGAWSGSSFTAGSGTPVSVTINPGEDTLAEIAAKINDADAGVSATVLKDASGERLLVRSKETGQENGFRITVDDDDSNDTDASGLSRLAFSVGNTNGMSLSQSGQNALATVNGVSVSSASNRLADTLPGMTIQLSQVTTAPVEIDVSADTEAVRANVQAFVDAYNTLNSTLSNATRYDAGTKKAGALQGDSTATGLQNALRGMMRSVTSGTPYTRLADVGIELKTGGALALDAGKFDASLSNLEGLKNLFTVDTGSATTEGFGRKIKTFAEGLIDADGLVSTKASALQKSIDRNGLEQERVNDRAARAETRYLAQYNAMDAAVAKLSGLNAFVSQQITLWNKG</sequence>
<organism evidence="8 9">
    <name type="scientific">Hydrogenophaga aromaticivorans</name>
    <dbReference type="NCBI Taxonomy" id="2610898"/>
    <lineage>
        <taxon>Bacteria</taxon>
        <taxon>Pseudomonadati</taxon>
        <taxon>Pseudomonadota</taxon>
        <taxon>Betaproteobacteria</taxon>
        <taxon>Burkholderiales</taxon>
        <taxon>Comamonadaceae</taxon>
        <taxon>Hydrogenophaga</taxon>
    </lineage>
</organism>
<feature type="domain" description="Flagellar hook-associated protein 2 N-terminal" evidence="6">
    <location>
        <begin position="11"/>
        <end position="107"/>
    </location>
</feature>
<evidence type="ECO:0000256" key="4">
    <source>
        <dbReference type="ARBA" id="ARBA00023143"/>
    </source>
</evidence>
<evidence type="ECO:0000313" key="9">
    <source>
        <dbReference type="Proteomes" id="UP000545507"/>
    </source>
</evidence>
<dbReference type="GO" id="GO:0007155">
    <property type="term" value="P:cell adhesion"/>
    <property type="evidence" value="ECO:0007669"/>
    <property type="project" value="InterPro"/>
</dbReference>
<feature type="domain" description="Flagellar hook-associated protein 2 C-terminal" evidence="7">
    <location>
        <begin position="232"/>
        <end position="454"/>
    </location>
</feature>
<comment type="subcellular location">
    <subcellularLocation>
        <location evidence="5">Secreted</location>
    </subcellularLocation>
    <subcellularLocation>
        <location evidence="5">Bacterial flagellum</location>
    </subcellularLocation>
</comment>
<dbReference type="GO" id="GO:0009424">
    <property type="term" value="C:bacterial-type flagellum hook"/>
    <property type="evidence" value="ECO:0007669"/>
    <property type="project" value="UniProtKB-UniRule"/>
</dbReference>
<keyword evidence="3" id="KW-0175">Coiled coil</keyword>
<dbReference type="AlphaFoldDB" id="A0A7Y8KVL9"/>
<dbReference type="RefSeq" id="WP_177133122.1">
    <property type="nucleotide sequence ID" value="NZ_VYGV01000003.1"/>
</dbReference>
<dbReference type="PANTHER" id="PTHR30288">
    <property type="entry name" value="FLAGELLAR CAP/ASSEMBLY PROTEIN FLID"/>
    <property type="match status" value="1"/>
</dbReference>
<evidence type="ECO:0000313" key="8">
    <source>
        <dbReference type="EMBL" id="NWF44204.1"/>
    </source>
</evidence>
<evidence type="ECO:0000256" key="1">
    <source>
        <dbReference type="ARBA" id="ARBA00009764"/>
    </source>
</evidence>
<comment type="similarity">
    <text evidence="1 5">Belongs to the FliD family.</text>
</comment>
<dbReference type="EMBL" id="VYGV01000003">
    <property type="protein sequence ID" value="NWF44204.1"/>
    <property type="molecule type" value="Genomic_DNA"/>
</dbReference>
<keyword evidence="8" id="KW-0282">Flagellum</keyword>
<evidence type="ECO:0000259" key="6">
    <source>
        <dbReference type="Pfam" id="PF02465"/>
    </source>
</evidence>
<evidence type="ECO:0000259" key="7">
    <source>
        <dbReference type="Pfam" id="PF07195"/>
    </source>
</evidence>
<comment type="caution">
    <text evidence="8">The sequence shown here is derived from an EMBL/GenBank/DDBJ whole genome shotgun (WGS) entry which is preliminary data.</text>
</comment>
<evidence type="ECO:0000256" key="5">
    <source>
        <dbReference type="RuleBase" id="RU362066"/>
    </source>
</evidence>
<dbReference type="InterPro" id="IPR003481">
    <property type="entry name" value="FliD_N"/>
</dbReference>
<reference evidence="8 9" key="1">
    <citation type="submission" date="2019-09" db="EMBL/GenBank/DDBJ databases">
        <title>Hydrogenophaga aromatica sp. nov., isolated from a para-xylene-degrading enrichment culture.</title>
        <authorList>
            <person name="Tancsics A."/>
            <person name="Banerjee S."/>
        </authorList>
    </citation>
    <scope>NUCLEOTIDE SEQUENCE [LARGE SCALE GENOMIC DNA]</scope>
    <source>
        <strain evidence="8 9">D2P1</strain>
    </source>
</reference>
<dbReference type="Pfam" id="PF07196">
    <property type="entry name" value="Flagellin_IN"/>
    <property type="match status" value="1"/>
</dbReference>
<dbReference type="PANTHER" id="PTHR30288:SF0">
    <property type="entry name" value="FLAGELLAR HOOK-ASSOCIATED PROTEIN 2"/>
    <property type="match status" value="1"/>
</dbReference>
<dbReference type="Proteomes" id="UP000545507">
    <property type="component" value="Unassembled WGS sequence"/>
</dbReference>